<comment type="caution">
    <text evidence="2">The sequence shown here is derived from an EMBL/GenBank/DDBJ whole genome shotgun (WGS) entry which is preliminary data.</text>
</comment>
<dbReference type="EMBL" id="CAWUPB010001199">
    <property type="protein sequence ID" value="CAK7357518.1"/>
    <property type="molecule type" value="Genomic_DNA"/>
</dbReference>
<evidence type="ECO:0000313" key="3">
    <source>
        <dbReference type="Proteomes" id="UP001314170"/>
    </source>
</evidence>
<organism evidence="2 3">
    <name type="scientific">Dovyalis caffra</name>
    <dbReference type="NCBI Taxonomy" id="77055"/>
    <lineage>
        <taxon>Eukaryota</taxon>
        <taxon>Viridiplantae</taxon>
        <taxon>Streptophyta</taxon>
        <taxon>Embryophyta</taxon>
        <taxon>Tracheophyta</taxon>
        <taxon>Spermatophyta</taxon>
        <taxon>Magnoliopsida</taxon>
        <taxon>eudicotyledons</taxon>
        <taxon>Gunneridae</taxon>
        <taxon>Pentapetalae</taxon>
        <taxon>rosids</taxon>
        <taxon>fabids</taxon>
        <taxon>Malpighiales</taxon>
        <taxon>Salicaceae</taxon>
        <taxon>Flacourtieae</taxon>
        <taxon>Dovyalis</taxon>
    </lineage>
</organism>
<reference evidence="2 3" key="1">
    <citation type="submission" date="2024-01" db="EMBL/GenBank/DDBJ databases">
        <authorList>
            <person name="Waweru B."/>
        </authorList>
    </citation>
    <scope>NUCLEOTIDE SEQUENCE [LARGE SCALE GENOMIC DNA]</scope>
</reference>
<dbReference type="Proteomes" id="UP001314170">
    <property type="component" value="Unassembled WGS sequence"/>
</dbReference>
<feature type="region of interest" description="Disordered" evidence="1">
    <location>
        <begin position="77"/>
        <end position="99"/>
    </location>
</feature>
<name>A0AAV1SXF5_9ROSI</name>
<sequence>MFAFVLLCSALGKDDSKNKHEDLRYPLVPGHEIVGIVKDVALVPILATDIKADDHIGSQVLPASIILPTAPSMPSGFPNGQSLSGHRRTSPLGANSGNAEDDNVMHALSLFQEIEPTFTELLVSNLQILLSNT</sequence>
<gene>
    <name evidence="2" type="ORF">DCAF_LOCUS27807</name>
</gene>
<dbReference type="AlphaFoldDB" id="A0AAV1SXF5"/>
<keyword evidence="3" id="KW-1185">Reference proteome</keyword>
<evidence type="ECO:0000313" key="2">
    <source>
        <dbReference type="EMBL" id="CAK7357518.1"/>
    </source>
</evidence>
<accession>A0AAV1SXF5</accession>
<proteinExistence type="predicted"/>
<evidence type="ECO:0008006" key="4">
    <source>
        <dbReference type="Google" id="ProtNLM"/>
    </source>
</evidence>
<evidence type="ECO:0000256" key="1">
    <source>
        <dbReference type="SAM" id="MobiDB-lite"/>
    </source>
</evidence>
<protein>
    <recommendedName>
        <fullName evidence="4">Alcohol dehydrogenase N-terminal domain-containing protein</fullName>
    </recommendedName>
</protein>